<evidence type="ECO:0000313" key="2">
    <source>
        <dbReference type="EMBL" id="CAG7728527.1"/>
    </source>
</evidence>
<dbReference type="PIRSF" id="PIRSF003113">
    <property type="entry name" value="BolA"/>
    <property type="match status" value="1"/>
</dbReference>
<dbReference type="InterPro" id="IPR050961">
    <property type="entry name" value="BolA/IbaG_stress_morph_reg"/>
</dbReference>
<dbReference type="Proteomes" id="UP000708208">
    <property type="component" value="Unassembled WGS sequence"/>
</dbReference>
<dbReference type="GO" id="GO:0005739">
    <property type="term" value="C:mitochondrion"/>
    <property type="evidence" value="ECO:0007669"/>
    <property type="project" value="TreeGrafter"/>
</dbReference>
<comment type="caution">
    <text evidence="2">The sequence shown here is derived from an EMBL/GenBank/DDBJ whole genome shotgun (WGS) entry which is preliminary data.</text>
</comment>
<evidence type="ECO:0000256" key="1">
    <source>
        <dbReference type="RuleBase" id="RU003860"/>
    </source>
</evidence>
<sequence length="112" mass="12599">DYHYTIVLNICRAERVKRILEKELEASHVEIINESHMHNVPKDSETHFKVVVVSPTFSGTSLISRHRTVQDLLKEELANGLHALSIVAKSPSEWSKSKPIEPSPRCLGGFGK</sequence>
<comment type="similarity">
    <text evidence="1">Belongs to the BolA/IbaG family.</text>
</comment>
<dbReference type="OrthoDB" id="4983at2759"/>
<dbReference type="PANTHER" id="PTHR46229">
    <property type="entry name" value="BOLA TRANSCRIPTION REGULATOR"/>
    <property type="match status" value="1"/>
</dbReference>
<protein>
    <recommendedName>
        <fullName evidence="4">BolA protein</fullName>
    </recommendedName>
</protein>
<dbReference type="Pfam" id="PF01722">
    <property type="entry name" value="BolA"/>
    <property type="match status" value="1"/>
</dbReference>
<accession>A0A8J2K1Y6</accession>
<dbReference type="EMBL" id="CAJVCH010164887">
    <property type="protein sequence ID" value="CAG7728527.1"/>
    <property type="molecule type" value="Genomic_DNA"/>
</dbReference>
<name>A0A8J2K1Y6_9HEXA</name>
<feature type="non-terminal residue" evidence="2">
    <location>
        <position position="112"/>
    </location>
</feature>
<evidence type="ECO:0008006" key="4">
    <source>
        <dbReference type="Google" id="ProtNLM"/>
    </source>
</evidence>
<keyword evidence="3" id="KW-1185">Reference proteome</keyword>
<organism evidence="2 3">
    <name type="scientific">Allacma fusca</name>
    <dbReference type="NCBI Taxonomy" id="39272"/>
    <lineage>
        <taxon>Eukaryota</taxon>
        <taxon>Metazoa</taxon>
        <taxon>Ecdysozoa</taxon>
        <taxon>Arthropoda</taxon>
        <taxon>Hexapoda</taxon>
        <taxon>Collembola</taxon>
        <taxon>Symphypleona</taxon>
        <taxon>Sminthuridae</taxon>
        <taxon>Allacma</taxon>
    </lineage>
</organism>
<dbReference type="AlphaFoldDB" id="A0A8J2K1Y6"/>
<evidence type="ECO:0000313" key="3">
    <source>
        <dbReference type="Proteomes" id="UP000708208"/>
    </source>
</evidence>
<reference evidence="2" key="1">
    <citation type="submission" date="2021-06" db="EMBL/GenBank/DDBJ databases">
        <authorList>
            <person name="Hodson N. C."/>
            <person name="Mongue J. A."/>
            <person name="Jaron S. K."/>
        </authorList>
    </citation>
    <scope>NUCLEOTIDE SEQUENCE</scope>
</reference>
<dbReference type="InterPro" id="IPR002634">
    <property type="entry name" value="BolA"/>
</dbReference>
<proteinExistence type="inferred from homology"/>
<dbReference type="PANTHER" id="PTHR46229:SF2">
    <property type="entry name" value="BOLA-LIKE PROTEIN 1"/>
    <property type="match status" value="1"/>
</dbReference>
<gene>
    <name evidence="2" type="ORF">AFUS01_LOCUS17298</name>
</gene>